<protein>
    <recommendedName>
        <fullName evidence="5">DUF5320 domain-containing protein</fullName>
    </recommendedName>
</protein>
<evidence type="ECO:0000313" key="4">
    <source>
        <dbReference type="Proteomes" id="UP000501926"/>
    </source>
</evidence>
<reference evidence="1 4" key="3">
    <citation type="submission" date="2020-02" db="EMBL/GenBank/DDBJ databases">
        <title>Newly sequenced genome of strain CSTR1 showed variability in Candidatus Kuenenia stuttgartiensis genomes.</title>
        <authorList>
            <person name="Ding C."/>
            <person name="Adrian L."/>
        </authorList>
    </citation>
    <scope>NUCLEOTIDE SEQUENCE [LARGE SCALE GENOMIC DNA]</scope>
    <source>
        <strain evidence="1 4">CSTR1</strain>
    </source>
</reference>
<dbReference type="RefSeq" id="WP_164995473.1">
    <property type="nucleotide sequence ID" value="NZ_CP049055.1"/>
</dbReference>
<dbReference type="Proteomes" id="UP000501926">
    <property type="component" value="Chromosome"/>
</dbReference>
<reference evidence="2" key="1">
    <citation type="submission" date="2017-10" db="EMBL/GenBank/DDBJ databases">
        <authorList>
            <person name="Banno H."/>
            <person name="Chua N.-H."/>
        </authorList>
    </citation>
    <scope>NUCLEOTIDE SEQUENCE [LARGE SCALE GENOMIC DNA]</scope>
    <source>
        <strain evidence="2">Kuenenia_mbr1_ru-nijmegen</strain>
    </source>
</reference>
<dbReference type="EMBL" id="CP049055">
    <property type="protein sequence ID" value="QII13728.1"/>
    <property type="molecule type" value="Genomic_DNA"/>
</dbReference>
<accession>A0A2C9CK24</accession>
<dbReference type="Proteomes" id="UP000221734">
    <property type="component" value="Chromosome Kuenenia_stuttgartiensis_MBR1"/>
</dbReference>
<organism evidence="2 3">
    <name type="scientific">Kuenenia stuttgartiensis</name>
    <dbReference type="NCBI Taxonomy" id="174633"/>
    <lineage>
        <taxon>Bacteria</taxon>
        <taxon>Pseudomonadati</taxon>
        <taxon>Planctomycetota</taxon>
        <taxon>Candidatus Brocadiia</taxon>
        <taxon>Candidatus Brocadiales</taxon>
        <taxon>Candidatus Brocadiaceae</taxon>
        <taxon>Candidatus Kuenenia</taxon>
    </lineage>
</organism>
<keyword evidence="3" id="KW-1185">Reference proteome</keyword>
<dbReference type="AlphaFoldDB" id="A0A2C9CK24"/>
<evidence type="ECO:0000313" key="2">
    <source>
        <dbReference type="EMBL" id="SOH05137.1"/>
    </source>
</evidence>
<name>A0A2C9CK24_KUEST</name>
<evidence type="ECO:0008006" key="5">
    <source>
        <dbReference type="Google" id="ProtNLM"/>
    </source>
</evidence>
<reference evidence="3" key="2">
    <citation type="submission" date="2017-10" db="EMBL/GenBank/DDBJ databases">
        <authorList>
            <person name="Frank J."/>
        </authorList>
    </citation>
    <scope>NUCLEOTIDE SEQUENCE [LARGE SCALE GENOMIC DNA]</scope>
</reference>
<dbReference type="EMBL" id="LT934425">
    <property type="protein sequence ID" value="SOH05137.1"/>
    <property type="molecule type" value="Genomic_DNA"/>
</dbReference>
<evidence type="ECO:0000313" key="1">
    <source>
        <dbReference type="EMBL" id="QII13728.1"/>
    </source>
</evidence>
<gene>
    <name evidence="1" type="ORF">KsCSTR_43490</name>
    <name evidence="2" type="ORF">KSMBR1_2650</name>
</gene>
<evidence type="ECO:0000313" key="3">
    <source>
        <dbReference type="Proteomes" id="UP000221734"/>
    </source>
</evidence>
<proteinExistence type="predicted"/>
<sequence length="67" mass="7415">MCCKPGGSQRMTGVLGCSCGCCGCGCRPFFRRFISTKEEQEMLEEYSDQLKKELAGAAERIQELKGK</sequence>
<dbReference type="KEGG" id="kst:KSMBR1_2650"/>